<dbReference type="Pfam" id="PF13489">
    <property type="entry name" value="Methyltransf_23"/>
    <property type="match status" value="1"/>
</dbReference>
<proteinExistence type="predicted"/>
<sequence length="307" mass="34670">MALDKEVLCCPDCGGASDIIGPIPASIVFAGKTLSRPLPGGALCRCSRCHLGFRWPRLSKDRMDQLYSQGGSEVWSVGGDRRRDWREARHCLKRVLPVGARVLDVGCFDGGFLEPFVGDYRCYGIEIHPRARRRAEEKGVEIVGEEFSELVGQFDCITAIDVFEHVEFPGKFLRKCLASLTCGGVLLVSTGNIDSFTFRLMGSRYWYCNIAEHISFLSPRWVMQLSDDLGVQIEHMAFFAHDDVSIARGIKYTVANVVYWLFPSLIRRLRNMGLGAKDVRRFPALAEHPLPWVSWSKDHFLVILRKL</sequence>
<protein>
    <submittedName>
        <fullName evidence="1">Methyltransferase family protein</fullName>
    </submittedName>
</protein>
<name>A0A5D3WII3_9BACT</name>
<accession>A0A5D3WII3</accession>
<evidence type="ECO:0000313" key="1">
    <source>
        <dbReference type="EMBL" id="TYO96059.1"/>
    </source>
</evidence>
<dbReference type="OrthoDB" id="7342932at2"/>
<organism evidence="1 2">
    <name type="scientific">Geothermobacter ehrlichii</name>
    <dbReference type="NCBI Taxonomy" id="213224"/>
    <lineage>
        <taxon>Bacteria</taxon>
        <taxon>Pseudomonadati</taxon>
        <taxon>Thermodesulfobacteriota</taxon>
        <taxon>Desulfuromonadia</taxon>
        <taxon>Desulfuromonadales</taxon>
        <taxon>Geothermobacteraceae</taxon>
        <taxon>Geothermobacter</taxon>
    </lineage>
</organism>
<dbReference type="InterPro" id="IPR029063">
    <property type="entry name" value="SAM-dependent_MTases_sf"/>
</dbReference>
<dbReference type="EMBL" id="VNIB01000015">
    <property type="protein sequence ID" value="TYO96059.1"/>
    <property type="molecule type" value="Genomic_DNA"/>
</dbReference>
<evidence type="ECO:0000313" key="2">
    <source>
        <dbReference type="Proteomes" id="UP000324159"/>
    </source>
</evidence>
<dbReference type="SUPFAM" id="SSF53335">
    <property type="entry name" value="S-adenosyl-L-methionine-dependent methyltransferases"/>
    <property type="match status" value="1"/>
</dbReference>
<keyword evidence="1" id="KW-0808">Transferase</keyword>
<dbReference type="CDD" id="cd02440">
    <property type="entry name" value="AdoMet_MTases"/>
    <property type="match status" value="1"/>
</dbReference>
<reference evidence="1 2" key="1">
    <citation type="submission" date="2019-07" db="EMBL/GenBank/DDBJ databases">
        <title>Genomic Encyclopedia of Type Strains, Phase IV (KMG-IV): sequencing the most valuable type-strain genomes for metagenomic binning, comparative biology and taxonomic classification.</title>
        <authorList>
            <person name="Goeker M."/>
        </authorList>
    </citation>
    <scope>NUCLEOTIDE SEQUENCE [LARGE SCALE GENOMIC DNA]</scope>
    <source>
        <strain evidence="1 2">SS015</strain>
    </source>
</reference>
<dbReference type="AlphaFoldDB" id="A0A5D3WII3"/>
<keyword evidence="1" id="KW-0489">Methyltransferase</keyword>
<keyword evidence="2" id="KW-1185">Reference proteome</keyword>
<dbReference type="GO" id="GO:0008168">
    <property type="term" value="F:methyltransferase activity"/>
    <property type="evidence" value="ECO:0007669"/>
    <property type="project" value="UniProtKB-KW"/>
</dbReference>
<dbReference type="Proteomes" id="UP000324159">
    <property type="component" value="Unassembled WGS sequence"/>
</dbReference>
<dbReference type="PANTHER" id="PTHR43861">
    <property type="entry name" value="TRANS-ACONITATE 2-METHYLTRANSFERASE-RELATED"/>
    <property type="match status" value="1"/>
</dbReference>
<comment type="caution">
    <text evidence="1">The sequence shown here is derived from an EMBL/GenBank/DDBJ whole genome shotgun (WGS) entry which is preliminary data.</text>
</comment>
<dbReference type="Gene3D" id="3.40.50.150">
    <property type="entry name" value="Vaccinia Virus protein VP39"/>
    <property type="match status" value="1"/>
</dbReference>
<gene>
    <name evidence="1" type="ORF">EDC39_1155</name>
</gene>
<dbReference type="GO" id="GO:0032259">
    <property type="term" value="P:methylation"/>
    <property type="evidence" value="ECO:0007669"/>
    <property type="project" value="UniProtKB-KW"/>
</dbReference>